<dbReference type="InParanoid" id="D7FKP9"/>
<keyword evidence="3" id="KW-0175">Coiled coil</keyword>
<feature type="region of interest" description="Disordered" evidence="4">
    <location>
        <begin position="425"/>
        <end position="455"/>
    </location>
</feature>
<dbReference type="eggNOG" id="KOG2370">
    <property type="taxonomic scope" value="Eukaryota"/>
</dbReference>
<feature type="domain" description="Splicing factor cactin central" evidence="6">
    <location>
        <begin position="201"/>
        <end position="410"/>
    </location>
</feature>
<evidence type="ECO:0000256" key="3">
    <source>
        <dbReference type="SAM" id="Coils"/>
    </source>
</evidence>
<dbReference type="STRING" id="2880.D7FKP9"/>
<dbReference type="GO" id="GO:0005737">
    <property type="term" value="C:cytoplasm"/>
    <property type="evidence" value="ECO:0007669"/>
    <property type="project" value="TreeGrafter"/>
</dbReference>
<dbReference type="PANTHER" id="PTHR21737:SF4">
    <property type="entry name" value="SPLICING FACTOR CACTIN"/>
    <property type="match status" value="1"/>
</dbReference>
<keyword evidence="8" id="KW-1185">Reference proteome</keyword>
<sequence length="622" mass="72279">MGKRGRHGSPSSSSSEERGRRKSSKSSKQKQDKDKRKKQSKKPSRSESRSRSPPQSKSSRRKRDDRSRSPSVDEEERRRAKEARREQKYREKLALKKAQRRAAESEHEKAERKRKAKMDGTAAHFGYTNDINPFGDSNLTEQFVWGKKKEKEGTADKLLTKRDMRDMQKKNIDEIEKVRKRRDDAEAEREEMDRLKAEESRLREQQQYGDWQKKEEQFHLQQASQRSKIRLVEGRDRPIDRLAKNVILFGEQDQGAGEVGIKYGGKGDVDVTGLEMELREPYKLFDGLTLEELEQLQTEILQYQELVGENGPNRDFWLSLGVVCDDKVAKAKELLGETEEGVATGGLHKTVIDDVTAKFENQTVEELAEQKTKIQDKLDSGEASVDTEFWEAVLKELHVFQAMAKLRDVHQVMLEAQLEKLEEMRDNMKSKRASRAEGDEEEEEAEEEGKGPAIATTAADSSALAMGMLANEKSKGMGDQEEGMDLADEVDMGGKTYWWHDKFRPRKPRYFNRVKTGYDWNKYNQTHYDHDNPPPKTVQGYKFNVFYPDLIDREDTPKYFLEKADHPGFAILRFHAGPPYEDIAFKIINREWEFGRKRGYRCVFERGVLSLYFNFKSLWYRK</sequence>
<gene>
    <name evidence="7" type="ORF">Esi_0147_0018</name>
</gene>
<dbReference type="Proteomes" id="UP000002630">
    <property type="component" value="Linkage Group LG11"/>
</dbReference>
<evidence type="ECO:0000313" key="7">
    <source>
        <dbReference type="EMBL" id="CBJ29448.1"/>
    </source>
</evidence>
<evidence type="ECO:0000256" key="1">
    <source>
        <dbReference type="ARBA" id="ARBA00006895"/>
    </source>
</evidence>
<dbReference type="GO" id="GO:0005681">
    <property type="term" value="C:spliceosomal complex"/>
    <property type="evidence" value="ECO:0007669"/>
    <property type="project" value="TreeGrafter"/>
</dbReference>
<dbReference type="FunCoup" id="D7FKP9">
    <property type="interactions" value="432"/>
</dbReference>
<feature type="coiled-coil region" evidence="3">
    <location>
        <begin position="357"/>
        <end position="384"/>
    </location>
</feature>
<organism evidence="7 8">
    <name type="scientific">Ectocarpus siliculosus</name>
    <name type="common">Brown alga</name>
    <name type="synonym">Conferva siliculosa</name>
    <dbReference type="NCBI Taxonomy" id="2880"/>
    <lineage>
        <taxon>Eukaryota</taxon>
        <taxon>Sar</taxon>
        <taxon>Stramenopiles</taxon>
        <taxon>Ochrophyta</taxon>
        <taxon>PX clade</taxon>
        <taxon>Phaeophyceae</taxon>
        <taxon>Ectocarpales</taxon>
        <taxon>Ectocarpaceae</taxon>
        <taxon>Ectocarpus</taxon>
    </lineage>
</organism>
<dbReference type="AlphaFoldDB" id="D7FKP9"/>
<evidence type="ECO:0000256" key="2">
    <source>
        <dbReference type="ARBA" id="ARBA00034534"/>
    </source>
</evidence>
<proteinExistence type="inferred from homology"/>
<reference evidence="7 8" key="1">
    <citation type="journal article" date="2010" name="Nature">
        <title>The Ectocarpus genome and the independent evolution of multicellularity in brown algae.</title>
        <authorList>
            <person name="Cock J.M."/>
            <person name="Sterck L."/>
            <person name="Rouze P."/>
            <person name="Scornet D."/>
            <person name="Allen A.E."/>
            <person name="Amoutzias G."/>
            <person name="Anthouard V."/>
            <person name="Artiguenave F."/>
            <person name="Aury J.M."/>
            <person name="Badger J.H."/>
            <person name="Beszteri B."/>
            <person name="Billiau K."/>
            <person name="Bonnet E."/>
            <person name="Bothwell J.H."/>
            <person name="Bowler C."/>
            <person name="Boyen C."/>
            <person name="Brownlee C."/>
            <person name="Carrano C.J."/>
            <person name="Charrier B."/>
            <person name="Cho G.Y."/>
            <person name="Coelho S.M."/>
            <person name="Collen J."/>
            <person name="Corre E."/>
            <person name="Da Silva C."/>
            <person name="Delage L."/>
            <person name="Delaroque N."/>
            <person name="Dittami S.M."/>
            <person name="Doulbeau S."/>
            <person name="Elias M."/>
            <person name="Farnham G."/>
            <person name="Gachon C.M."/>
            <person name="Gschloessl B."/>
            <person name="Heesch S."/>
            <person name="Jabbari K."/>
            <person name="Jubin C."/>
            <person name="Kawai H."/>
            <person name="Kimura K."/>
            <person name="Kloareg B."/>
            <person name="Kupper F.C."/>
            <person name="Lang D."/>
            <person name="Le Bail A."/>
            <person name="Leblanc C."/>
            <person name="Lerouge P."/>
            <person name="Lohr M."/>
            <person name="Lopez P.J."/>
            <person name="Martens C."/>
            <person name="Maumus F."/>
            <person name="Michel G."/>
            <person name="Miranda-Saavedra D."/>
            <person name="Morales J."/>
            <person name="Moreau H."/>
            <person name="Motomura T."/>
            <person name="Nagasato C."/>
            <person name="Napoli C.A."/>
            <person name="Nelson D.R."/>
            <person name="Nyvall-Collen P."/>
            <person name="Peters A.F."/>
            <person name="Pommier C."/>
            <person name="Potin P."/>
            <person name="Poulain J."/>
            <person name="Quesneville H."/>
            <person name="Read B."/>
            <person name="Rensing S.A."/>
            <person name="Ritter A."/>
            <person name="Rousvoal S."/>
            <person name="Samanta M."/>
            <person name="Samson G."/>
            <person name="Schroeder D.C."/>
            <person name="Segurens B."/>
            <person name="Strittmatter M."/>
            <person name="Tonon T."/>
            <person name="Tregear J.W."/>
            <person name="Valentin K."/>
            <person name="von Dassow P."/>
            <person name="Yamagishi T."/>
            <person name="Van de Peer Y."/>
            <person name="Wincker P."/>
        </authorList>
    </citation>
    <scope>NUCLEOTIDE SEQUENCE [LARGE SCALE GENOMIC DNA]</scope>
    <source>
        <strain evidence="8">Ec32 / CCAP1310/4</strain>
    </source>
</reference>
<dbReference type="EMBL" id="FN648046">
    <property type="protein sequence ID" value="CBJ29448.1"/>
    <property type="molecule type" value="Genomic_DNA"/>
</dbReference>
<dbReference type="OMA" id="HIDFWND"/>
<dbReference type="Pfam" id="PF10312">
    <property type="entry name" value="Cactin_mid"/>
    <property type="match status" value="1"/>
</dbReference>
<feature type="compositionally biased region" description="Basic and acidic residues" evidence="4">
    <location>
        <begin position="75"/>
        <end position="94"/>
    </location>
</feature>
<evidence type="ECO:0000259" key="5">
    <source>
        <dbReference type="Pfam" id="PF09732"/>
    </source>
</evidence>
<dbReference type="SMART" id="SM01050">
    <property type="entry name" value="CactinC_cactus"/>
    <property type="match status" value="1"/>
</dbReference>
<feature type="compositionally biased region" description="Basic and acidic residues" evidence="4">
    <location>
        <begin position="101"/>
        <end position="111"/>
    </location>
</feature>
<dbReference type="EMBL" id="FN649736">
    <property type="protein sequence ID" value="CBJ29448.1"/>
    <property type="molecule type" value="Genomic_DNA"/>
</dbReference>
<name>D7FKP9_ECTSI</name>
<feature type="coiled-coil region" evidence="3">
    <location>
        <begin position="168"/>
        <end position="205"/>
    </location>
</feature>
<dbReference type="Pfam" id="PF09732">
    <property type="entry name" value="CactinC_cactus"/>
    <property type="match status" value="1"/>
</dbReference>
<evidence type="ECO:0000313" key="8">
    <source>
        <dbReference type="Proteomes" id="UP000002630"/>
    </source>
</evidence>
<accession>D7FKP9</accession>
<comment type="similarity">
    <text evidence="1">Belongs to the CACTIN family.</text>
</comment>
<feature type="compositionally biased region" description="Acidic residues" evidence="4">
    <location>
        <begin position="438"/>
        <end position="447"/>
    </location>
</feature>
<feature type="region of interest" description="Disordered" evidence="4">
    <location>
        <begin position="1"/>
        <end position="121"/>
    </location>
</feature>
<dbReference type="InterPro" id="IPR018816">
    <property type="entry name" value="Cactin_central"/>
</dbReference>
<feature type="compositionally biased region" description="Basic and acidic residues" evidence="4">
    <location>
        <begin position="425"/>
        <end position="437"/>
    </location>
</feature>
<evidence type="ECO:0000256" key="4">
    <source>
        <dbReference type="SAM" id="MobiDB-lite"/>
    </source>
</evidence>
<dbReference type="OrthoDB" id="265955at2759"/>
<protein>
    <recommendedName>
        <fullName evidence="2">Splicing factor Cactin</fullName>
    </recommendedName>
</protein>
<evidence type="ECO:0000259" key="6">
    <source>
        <dbReference type="Pfam" id="PF10312"/>
    </source>
</evidence>
<dbReference type="InterPro" id="IPR019134">
    <property type="entry name" value="Cactin_C"/>
</dbReference>
<feature type="domain" description="Splicing factor Cactin C-terminal" evidence="5">
    <location>
        <begin position="499"/>
        <end position="622"/>
    </location>
</feature>
<dbReference type="PANTHER" id="PTHR21737">
    <property type="entry name" value="POLYGLUTAMINE BINDING PROTEIN 1/MARVEL MEMBRANE-ASSOCIATING DOMAIN CONTAINING 3"/>
    <property type="match status" value="1"/>
</dbReference>
<dbReference type="GO" id="GO:0045292">
    <property type="term" value="P:mRNA cis splicing, via spliceosome"/>
    <property type="evidence" value="ECO:0007669"/>
    <property type="project" value="TreeGrafter"/>
</dbReference>